<evidence type="ECO:0000313" key="1">
    <source>
        <dbReference type="EMBL" id="AIY15862.1"/>
    </source>
</evidence>
<dbReference type="STRING" id="2045.KR76_02080"/>
<dbReference type="RefSeq" id="WP_038676288.1">
    <property type="nucleotide sequence ID" value="NZ_BJMC01000006.1"/>
</dbReference>
<dbReference type="InterPro" id="IPR032710">
    <property type="entry name" value="NTF2-like_dom_sf"/>
</dbReference>
<accession>A0A0A1DGY3</accession>
<keyword evidence="2" id="KW-1185">Reference proteome</keyword>
<dbReference type="HOGENOM" id="CLU_160701_0_0_11"/>
<organism evidence="1 2">
    <name type="scientific">Nocardioides simplex</name>
    <name type="common">Arthrobacter simplex</name>
    <dbReference type="NCBI Taxonomy" id="2045"/>
    <lineage>
        <taxon>Bacteria</taxon>
        <taxon>Bacillati</taxon>
        <taxon>Actinomycetota</taxon>
        <taxon>Actinomycetes</taxon>
        <taxon>Propionibacteriales</taxon>
        <taxon>Nocardioidaceae</taxon>
        <taxon>Pimelobacter</taxon>
    </lineage>
</organism>
<dbReference type="SUPFAM" id="SSF54427">
    <property type="entry name" value="NTF2-like"/>
    <property type="match status" value="1"/>
</dbReference>
<dbReference type="OrthoDB" id="3787023at2"/>
<dbReference type="AlphaFoldDB" id="A0A0A1DGY3"/>
<dbReference type="InterPro" id="IPR037401">
    <property type="entry name" value="SnoaL-like"/>
</dbReference>
<sequence>MSSVTLTRYYAAVDSGDLDGAMALLAPDVRSAILVPGRTVRGTDRQALRDYLTGRGAVVRRHVPLRETVEGDLEFVYGKVVEDERTTTGYFLASVRIDEAGLIAAYQVAFDPELSLLPDA</sequence>
<dbReference type="Gene3D" id="3.10.450.50">
    <property type="match status" value="1"/>
</dbReference>
<reference evidence="1 2" key="1">
    <citation type="journal article" date="2015" name="Genome Announc.">
        <title>Complete Genome Sequence of Steroid-Transforming Nocardioides simplex VKM Ac-2033D.</title>
        <authorList>
            <person name="Shtratnikova V.Y."/>
            <person name="Schelkunov M.I."/>
            <person name="Pekov Y.A."/>
            <person name="Fokina V.V."/>
            <person name="Logacheva M.D."/>
            <person name="Sokolov S.L."/>
            <person name="Bragin E.Y."/>
            <person name="Ashapkin V.V."/>
            <person name="Donova M.V."/>
        </authorList>
    </citation>
    <scope>NUCLEOTIDE SEQUENCE [LARGE SCALE GENOMIC DNA]</scope>
    <source>
        <strain evidence="1 2">VKM Ac-2033D</strain>
    </source>
</reference>
<dbReference type="KEGG" id="psim:KR76_02080"/>
<dbReference type="Pfam" id="PF12680">
    <property type="entry name" value="SnoaL_2"/>
    <property type="match status" value="1"/>
</dbReference>
<gene>
    <name evidence="1" type="ORF">KR76_02080</name>
</gene>
<evidence type="ECO:0000313" key="2">
    <source>
        <dbReference type="Proteomes" id="UP000030300"/>
    </source>
</evidence>
<proteinExistence type="predicted"/>
<dbReference type="Proteomes" id="UP000030300">
    <property type="component" value="Chromosome"/>
</dbReference>
<dbReference type="EMBL" id="CP009896">
    <property type="protein sequence ID" value="AIY15862.1"/>
    <property type="molecule type" value="Genomic_DNA"/>
</dbReference>
<dbReference type="eggNOG" id="ENOG5034007">
    <property type="taxonomic scope" value="Bacteria"/>
</dbReference>
<name>A0A0A1DGY3_NOCSI</name>
<dbReference type="GeneID" id="96607771"/>
<protein>
    <submittedName>
        <fullName evidence="1">Uncharacterized protein</fullName>
    </submittedName>
</protein>